<name>A0A8E4GHX4_9ENTR</name>
<evidence type="ECO:0000256" key="1">
    <source>
        <dbReference type="ARBA" id="ARBA00022490"/>
    </source>
</evidence>
<organism evidence="7 8">
    <name type="scientific">Candidatus Profftia tarda</name>
    <dbReference type="NCBI Taxonomy" id="1177216"/>
    <lineage>
        <taxon>Bacteria</taxon>
        <taxon>Pseudomonadati</taxon>
        <taxon>Pseudomonadota</taxon>
        <taxon>Gammaproteobacteria</taxon>
        <taxon>Enterobacterales</taxon>
        <taxon>Enterobacteriaceae</taxon>
        <taxon>Candidatus Profftia</taxon>
    </lineage>
</organism>
<keyword evidence="2 5" id="KW-0671">Queuosine biosynthesis</keyword>
<comment type="subcellular location">
    <subcellularLocation>
        <location evidence="5">Cytoplasm</location>
    </subcellularLocation>
</comment>
<dbReference type="Proteomes" id="UP000683585">
    <property type="component" value="Chromosome"/>
</dbReference>
<dbReference type="InterPro" id="IPR029500">
    <property type="entry name" value="QueF"/>
</dbReference>
<comment type="similarity">
    <text evidence="5">Belongs to the GTP cyclohydrolase I family. QueF type 2 subfamily.</text>
</comment>
<protein>
    <recommendedName>
        <fullName evidence="5">NADPH-dependent 7-cyano-7-deazaguanine reductase</fullName>
        <ecNumber evidence="5">1.7.1.13</ecNumber>
    </recommendedName>
    <alternativeName>
        <fullName evidence="5">7-cyano-7-carbaguanine reductase</fullName>
    </alternativeName>
    <alternativeName>
        <fullName evidence="5">NADPH-dependent nitrile oxidoreductase</fullName>
    </alternativeName>
    <alternativeName>
        <fullName evidence="5">PreQ(0) reductase</fullName>
    </alternativeName>
</protein>
<comment type="subunit">
    <text evidence="5">Homodimer.</text>
</comment>
<comment type="function">
    <text evidence="5">Catalyzes the NADPH-dependent reduction of 7-cyano-7-deazaguanine (preQ0) to 7-aminomethyl-7-deazaguanine (preQ1).</text>
</comment>
<dbReference type="EMBL" id="LR890047">
    <property type="protein sequence ID" value="CAD6512185.1"/>
    <property type="molecule type" value="Genomic_DNA"/>
</dbReference>
<dbReference type="InterPro" id="IPR016428">
    <property type="entry name" value="QueF_type2"/>
</dbReference>
<dbReference type="InterPro" id="IPR029139">
    <property type="entry name" value="QueF_N"/>
</dbReference>
<dbReference type="PANTHER" id="PTHR34354">
    <property type="entry name" value="NADPH-DEPENDENT 7-CYANO-7-DEAZAGUANINE REDUCTASE"/>
    <property type="match status" value="1"/>
</dbReference>
<dbReference type="KEGG" id="ptf:PROFFT_A_05880"/>
<keyword evidence="8" id="KW-1185">Reference proteome</keyword>
<dbReference type="InterPro" id="IPR050084">
    <property type="entry name" value="NADPH_dep_7-cyano-7-deazaG_red"/>
</dbReference>
<feature type="binding site" evidence="5">
    <location>
        <begin position="228"/>
        <end position="229"/>
    </location>
    <ligand>
        <name>substrate</name>
    </ligand>
</feature>
<dbReference type="HAMAP" id="MF_00817">
    <property type="entry name" value="QueF_type2"/>
    <property type="match status" value="1"/>
</dbReference>
<sequence length="281" mass="32730">MSYQYHDSLEGLLLGKNTKYHDQYDITLLQRISRSIHRESLGYSLEKLPFEGGDIWTFYELSWLNTKGLPQVAIAYVEVDAWSNNLIESKSLKLYLNSFNQTIFSDWGAVQNTLQRDLADCAQGKVTVQLTTLNSSEVHPVIKFNGECIDDQSIEISDYEFNSELLKNAVDKAHVVEKTLLSHLLKSNCPITNQPDWGSIMIRYRGPYINIEALLRYLIAFRHHNDFHEQCVERIFRDIQRFCYPEVLSIYARYTRRGGLDINPWRTNTKFIVPKGRLVRQ</sequence>
<evidence type="ECO:0000256" key="2">
    <source>
        <dbReference type="ARBA" id="ARBA00022785"/>
    </source>
</evidence>
<dbReference type="PIRSF" id="PIRSF004750">
    <property type="entry name" value="Nitrile_oxidored_YqcD_prd"/>
    <property type="match status" value="1"/>
</dbReference>
<dbReference type="EC" id="1.7.1.13" evidence="5"/>
<dbReference type="GO" id="GO:0008616">
    <property type="term" value="P:tRNA queuosine(34) biosynthetic process"/>
    <property type="evidence" value="ECO:0007669"/>
    <property type="project" value="UniProtKB-UniRule"/>
</dbReference>
<dbReference type="AlphaFoldDB" id="A0A8E4GHX4"/>
<dbReference type="NCBIfam" id="TIGR03138">
    <property type="entry name" value="QueF"/>
    <property type="match status" value="1"/>
</dbReference>
<feature type="binding site" evidence="5">
    <location>
        <begin position="87"/>
        <end position="89"/>
    </location>
    <ligand>
        <name>substrate</name>
    </ligand>
</feature>
<feature type="binding site" evidence="5">
    <location>
        <begin position="257"/>
        <end position="258"/>
    </location>
    <ligand>
        <name>NADPH</name>
        <dbReference type="ChEBI" id="CHEBI:57783"/>
    </ligand>
</feature>
<dbReference type="GO" id="GO:0005737">
    <property type="term" value="C:cytoplasm"/>
    <property type="evidence" value="ECO:0007669"/>
    <property type="project" value="UniProtKB-SubCell"/>
</dbReference>
<gene>
    <name evidence="5 7" type="primary">queF</name>
    <name evidence="7" type="ORF">PROFFT_A_05880</name>
</gene>
<feature type="binding site" evidence="5">
    <location>
        <begin position="89"/>
        <end position="90"/>
    </location>
    <ligand>
        <name>NADPH</name>
        <dbReference type="ChEBI" id="CHEBI:57783"/>
    </ligand>
</feature>
<feature type="active site" description="Thioimide intermediate" evidence="5">
    <location>
        <position position="189"/>
    </location>
</feature>
<keyword evidence="3 5" id="KW-0521">NADP</keyword>
<dbReference type="PANTHER" id="PTHR34354:SF1">
    <property type="entry name" value="NADPH-DEPENDENT 7-CYANO-7-DEAZAGUANINE REDUCTASE"/>
    <property type="match status" value="1"/>
</dbReference>
<comment type="pathway">
    <text evidence="5">tRNA modification; tRNA-queuosine biosynthesis.</text>
</comment>
<dbReference type="Pfam" id="PF14819">
    <property type="entry name" value="QueF_N"/>
    <property type="match status" value="1"/>
</dbReference>
<dbReference type="RefSeq" id="WP_216782351.1">
    <property type="nucleotide sequence ID" value="NZ_LR890047.1"/>
</dbReference>
<dbReference type="Pfam" id="PF14489">
    <property type="entry name" value="QueF"/>
    <property type="match status" value="1"/>
</dbReference>
<evidence type="ECO:0000313" key="8">
    <source>
        <dbReference type="Proteomes" id="UP000683585"/>
    </source>
</evidence>
<evidence type="ECO:0000256" key="5">
    <source>
        <dbReference type="HAMAP-Rule" id="MF_00817"/>
    </source>
</evidence>
<evidence type="ECO:0000313" key="7">
    <source>
        <dbReference type="EMBL" id="CAD6512185.1"/>
    </source>
</evidence>
<keyword evidence="1 5" id="KW-0963">Cytoplasm</keyword>
<comment type="catalytic activity">
    <reaction evidence="5">
        <text>7-aminomethyl-7-carbaguanine + 2 NADP(+) = 7-cyano-7-carbaguanine + 2 NADPH + 3 H(+)</text>
        <dbReference type="Rhea" id="RHEA:13409"/>
        <dbReference type="ChEBI" id="CHEBI:15378"/>
        <dbReference type="ChEBI" id="CHEBI:45075"/>
        <dbReference type="ChEBI" id="CHEBI:57783"/>
        <dbReference type="ChEBI" id="CHEBI:58349"/>
        <dbReference type="ChEBI" id="CHEBI:58703"/>
        <dbReference type="EC" id="1.7.1.13"/>
    </reaction>
</comment>
<reference evidence="7" key="1">
    <citation type="submission" date="2020-10" db="EMBL/GenBank/DDBJ databases">
        <authorList>
            <person name="Szabo G."/>
        </authorList>
    </citation>
    <scope>NUCLEOTIDE SEQUENCE</scope>
    <source>
        <strain evidence="7">PROFFT</strain>
    </source>
</reference>
<accession>A0A8E4GHX4</accession>
<keyword evidence="4 5" id="KW-0560">Oxidoreductase</keyword>
<dbReference type="GO" id="GO:0033739">
    <property type="term" value="F:preQ1 synthase activity"/>
    <property type="evidence" value="ECO:0007669"/>
    <property type="project" value="UniProtKB-UniRule"/>
</dbReference>
<dbReference type="UniPathway" id="UPA00392"/>
<feature type="active site" description="Proton donor" evidence="5">
    <location>
        <position position="196"/>
    </location>
</feature>
<evidence type="ECO:0000259" key="6">
    <source>
        <dbReference type="Pfam" id="PF14819"/>
    </source>
</evidence>
<proteinExistence type="inferred from homology"/>
<feature type="domain" description="NADPH-dependent 7-cyano-7-deazaguanine reductase N-terminal" evidence="6">
    <location>
        <begin position="20"/>
        <end position="130"/>
    </location>
</feature>
<evidence type="ECO:0000256" key="3">
    <source>
        <dbReference type="ARBA" id="ARBA00022857"/>
    </source>
</evidence>
<evidence type="ECO:0000256" key="4">
    <source>
        <dbReference type="ARBA" id="ARBA00023002"/>
    </source>
</evidence>